<dbReference type="PANTHER" id="PTHR24221">
    <property type="entry name" value="ATP-BINDING CASSETTE SUB-FAMILY B"/>
    <property type="match status" value="1"/>
</dbReference>
<protein>
    <submittedName>
        <fullName evidence="10">P-loop containing nucleoside triphosphate hydrolase protein</fullName>
    </submittedName>
</protein>
<accession>A0A6A5VG36</accession>
<reference evidence="10" key="1">
    <citation type="journal article" date="2020" name="Stud. Mycol.">
        <title>101 Dothideomycetes genomes: a test case for predicting lifestyles and emergence of pathogens.</title>
        <authorList>
            <person name="Haridas S."/>
            <person name="Albert R."/>
            <person name="Binder M."/>
            <person name="Bloem J."/>
            <person name="Labutti K."/>
            <person name="Salamov A."/>
            <person name="Andreopoulos B."/>
            <person name="Baker S."/>
            <person name="Barry K."/>
            <person name="Bills G."/>
            <person name="Bluhm B."/>
            <person name="Cannon C."/>
            <person name="Castanera R."/>
            <person name="Culley D."/>
            <person name="Daum C."/>
            <person name="Ezra D."/>
            <person name="Gonzalez J."/>
            <person name="Henrissat B."/>
            <person name="Kuo A."/>
            <person name="Liang C."/>
            <person name="Lipzen A."/>
            <person name="Lutzoni F."/>
            <person name="Magnuson J."/>
            <person name="Mondo S."/>
            <person name="Nolan M."/>
            <person name="Ohm R."/>
            <person name="Pangilinan J."/>
            <person name="Park H.-J."/>
            <person name="Ramirez L."/>
            <person name="Alfaro M."/>
            <person name="Sun H."/>
            <person name="Tritt A."/>
            <person name="Yoshinaga Y."/>
            <person name="Zwiers L.-H."/>
            <person name="Turgeon B."/>
            <person name="Goodwin S."/>
            <person name="Spatafora J."/>
            <person name="Crous P."/>
            <person name="Grigoriev I."/>
        </authorList>
    </citation>
    <scope>NUCLEOTIDE SEQUENCE</scope>
    <source>
        <strain evidence="10">CBS 107.79</strain>
    </source>
</reference>
<dbReference type="GO" id="GO:0016887">
    <property type="term" value="F:ATP hydrolysis activity"/>
    <property type="evidence" value="ECO:0007669"/>
    <property type="project" value="InterPro"/>
</dbReference>
<evidence type="ECO:0000256" key="6">
    <source>
        <dbReference type="ARBA" id="ARBA00022840"/>
    </source>
</evidence>
<keyword evidence="10" id="KW-0378">Hydrolase</keyword>
<dbReference type="InterPro" id="IPR003439">
    <property type="entry name" value="ABC_transporter-like_ATP-bd"/>
</dbReference>
<evidence type="ECO:0000256" key="2">
    <source>
        <dbReference type="ARBA" id="ARBA00022448"/>
    </source>
</evidence>
<dbReference type="FunFam" id="3.40.50.300:FF:000221">
    <property type="entry name" value="Multidrug ABC transporter ATP-binding protein"/>
    <property type="match status" value="1"/>
</dbReference>
<dbReference type="Proteomes" id="UP000800036">
    <property type="component" value="Unassembled WGS sequence"/>
</dbReference>
<dbReference type="PROSITE" id="PS50893">
    <property type="entry name" value="ABC_TRANSPORTER_2"/>
    <property type="match status" value="1"/>
</dbReference>
<dbReference type="SUPFAM" id="SSF52540">
    <property type="entry name" value="P-loop containing nucleoside triphosphate hydrolases"/>
    <property type="match status" value="1"/>
</dbReference>
<dbReference type="GO" id="GO:0005524">
    <property type="term" value="F:ATP binding"/>
    <property type="evidence" value="ECO:0007669"/>
    <property type="project" value="UniProtKB-KW"/>
</dbReference>
<keyword evidence="2" id="KW-0813">Transport</keyword>
<keyword evidence="8" id="KW-0472">Membrane</keyword>
<keyword evidence="6" id="KW-0067">ATP-binding</keyword>
<dbReference type="InterPro" id="IPR039421">
    <property type="entry name" value="Type_1_exporter"/>
</dbReference>
<dbReference type="SMART" id="SM00382">
    <property type="entry name" value="AAA"/>
    <property type="match status" value="1"/>
</dbReference>
<keyword evidence="5" id="KW-0547">Nucleotide-binding</keyword>
<comment type="subcellular location">
    <subcellularLocation>
        <location evidence="1">Cell membrane</location>
        <topology evidence="1">Multi-pass membrane protein</topology>
    </subcellularLocation>
</comment>
<evidence type="ECO:0000313" key="10">
    <source>
        <dbReference type="EMBL" id="KAF1976134.1"/>
    </source>
</evidence>
<name>A0A6A5VG36_9PLEO</name>
<evidence type="ECO:0000256" key="3">
    <source>
        <dbReference type="ARBA" id="ARBA00022475"/>
    </source>
</evidence>
<proteinExistence type="predicted"/>
<evidence type="ECO:0000259" key="9">
    <source>
        <dbReference type="PROSITE" id="PS50893"/>
    </source>
</evidence>
<evidence type="ECO:0000313" key="11">
    <source>
        <dbReference type="Proteomes" id="UP000800036"/>
    </source>
</evidence>
<dbReference type="GO" id="GO:0005886">
    <property type="term" value="C:plasma membrane"/>
    <property type="evidence" value="ECO:0007669"/>
    <property type="project" value="UniProtKB-SubCell"/>
</dbReference>
<sequence>MLLVVTGKKSVRSLVAFITYWSAIKGAVKRITGLYQTISSTLNVEFAYDRRKPLIKDLNLVAEPGKTVAVVGTTGSGKSTLVKLLFRLYDPCEGSIAIDGQDVRHVRLSGLRRAIGIVPQNPTLFNGTIRENIRYARLDATDEQIVDFMEFQDGYESKVGEGGVRLSGGEVQRLAIARVLLENPKIVALDEATSAVDTLTEAEIQKALQRLGSGRTMFVIAHRLSTIVRAHKILVVREGKIVESGTHGELLAKGGEYSQLWTQ</sequence>
<dbReference type="OrthoDB" id="6500128at2759"/>
<dbReference type="InterPro" id="IPR027417">
    <property type="entry name" value="P-loop_NTPase"/>
</dbReference>
<dbReference type="InterPro" id="IPR003593">
    <property type="entry name" value="AAA+_ATPase"/>
</dbReference>
<evidence type="ECO:0000256" key="5">
    <source>
        <dbReference type="ARBA" id="ARBA00022741"/>
    </source>
</evidence>
<evidence type="ECO:0000256" key="8">
    <source>
        <dbReference type="ARBA" id="ARBA00023136"/>
    </source>
</evidence>
<dbReference type="Gene3D" id="3.40.50.300">
    <property type="entry name" value="P-loop containing nucleotide triphosphate hydrolases"/>
    <property type="match status" value="1"/>
</dbReference>
<gene>
    <name evidence="10" type="ORF">BU23DRAFT_578902</name>
</gene>
<evidence type="ECO:0000256" key="7">
    <source>
        <dbReference type="ARBA" id="ARBA00022989"/>
    </source>
</evidence>
<dbReference type="PANTHER" id="PTHR24221:SF503">
    <property type="entry name" value="MITOCHONDRIAL POTASSIUM CHANNEL ATP-BINDING SUBUNIT"/>
    <property type="match status" value="1"/>
</dbReference>
<keyword evidence="11" id="KW-1185">Reference proteome</keyword>
<dbReference type="EMBL" id="ML976668">
    <property type="protein sequence ID" value="KAF1976134.1"/>
    <property type="molecule type" value="Genomic_DNA"/>
</dbReference>
<dbReference type="Pfam" id="PF00005">
    <property type="entry name" value="ABC_tran"/>
    <property type="match status" value="1"/>
</dbReference>
<keyword evidence="4" id="KW-0812">Transmembrane</keyword>
<dbReference type="AlphaFoldDB" id="A0A6A5VG36"/>
<keyword evidence="3" id="KW-1003">Cell membrane</keyword>
<evidence type="ECO:0000256" key="4">
    <source>
        <dbReference type="ARBA" id="ARBA00022692"/>
    </source>
</evidence>
<feature type="domain" description="ABC transporter" evidence="9">
    <location>
        <begin position="39"/>
        <end position="263"/>
    </location>
</feature>
<organism evidence="10 11">
    <name type="scientific">Bimuria novae-zelandiae CBS 107.79</name>
    <dbReference type="NCBI Taxonomy" id="1447943"/>
    <lineage>
        <taxon>Eukaryota</taxon>
        <taxon>Fungi</taxon>
        <taxon>Dikarya</taxon>
        <taxon>Ascomycota</taxon>
        <taxon>Pezizomycotina</taxon>
        <taxon>Dothideomycetes</taxon>
        <taxon>Pleosporomycetidae</taxon>
        <taxon>Pleosporales</taxon>
        <taxon>Massarineae</taxon>
        <taxon>Didymosphaeriaceae</taxon>
        <taxon>Bimuria</taxon>
    </lineage>
</organism>
<dbReference type="GO" id="GO:0042626">
    <property type="term" value="F:ATPase-coupled transmembrane transporter activity"/>
    <property type="evidence" value="ECO:0007669"/>
    <property type="project" value="TreeGrafter"/>
</dbReference>
<evidence type="ECO:0000256" key="1">
    <source>
        <dbReference type="ARBA" id="ARBA00004651"/>
    </source>
</evidence>
<keyword evidence="7" id="KW-1133">Transmembrane helix</keyword>